<gene>
    <name evidence="1" type="ORF">ACFQEY_01930</name>
</gene>
<sequence length="188" mass="19494">MITRRQTAIGLASAALGSAAVTSASVLSNTAAASADLRVVIASELRLVPARPNEEYVQTDDAGAVEAIVIEKLNQRSVSRFDGLVEITNEGDVTYDWLAFAFRPAGDDPDESDAAVAETLSVVSAEGDADTDEEGRTTLLADTNEALAPGDSTTFGVAVNLIPDDDPGDLDDLPGGSTISLEITAVRE</sequence>
<dbReference type="Proteomes" id="UP001596333">
    <property type="component" value="Unassembled WGS sequence"/>
</dbReference>
<keyword evidence="2" id="KW-1185">Reference proteome</keyword>
<protein>
    <submittedName>
        <fullName evidence="1">Uncharacterized protein</fullName>
    </submittedName>
</protein>
<proteinExistence type="predicted"/>
<comment type="caution">
    <text evidence="1">The sequence shown here is derived from an EMBL/GenBank/DDBJ whole genome shotgun (WGS) entry which is preliminary data.</text>
</comment>
<name>A0ABD5UKJ4_9EURY</name>
<dbReference type="AlphaFoldDB" id="A0ABD5UKJ4"/>
<reference evidence="1 2" key="1">
    <citation type="journal article" date="2019" name="Int. J. Syst. Evol. Microbiol.">
        <title>The Global Catalogue of Microorganisms (GCM) 10K type strain sequencing project: providing services to taxonomists for standard genome sequencing and annotation.</title>
        <authorList>
            <consortium name="The Broad Institute Genomics Platform"/>
            <consortium name="The Broad Institute Genome Sequencing Center for Infectious Disease"/>
            <person name="Wu L."/>
            <person name="Ma J."/>
        </authorList>
    </citation>
    <scope>NUCLEOTIDE SEQUENCE [LARGE SCALE GENOMIC DNA]</scope>
    <source>
        <strain evidence="1 2">Y73</strain>
    </source>
</reference>
<evidence type="ECO:0000313" key="2">
    <source>
        <dbReference type="Proteomes" id="UP001596333"/>
    </source>
</evidence>
<organism evidence="1 2">
    <name type="scientific">Halorubrum trueperi</name>
    <dbReference type="NCBI Taxonomy" id="2004704"/>
    <lineage>
        <taxon>Archaea</taxon>
        <taxon>Methanobacteriati</taxon>
        <taxon>Methanobacteriota</taxon>
        <taxon>Stenosarchaea group</taxon>
        <taxon>Halobacteria</taxon>
        <taxon>Halobacteriales</taxon>
        <taxon>Haloferacaceae</taxon>
        <taxon>Halorubrum</taxon>
    </lineage>
</organism>
<evidence type="ECO:0000313" key="1">
    <source>
        <dbReference type="EMBL" id="MFC6887817.1"/>
    </source>
</evidence>
<dbReference type="EMBL" id="JBHSXI010000001">
    <property type="protein sequence ID" value="MFC6887817.1"/>
    <property type="molecule type" value="Genomic_DNA"/>
</dbReference>
<dbReference type="RefSeq" id="WP_379764260.1">
    <property type="nucleotide sequence ID" value="NZ_JBHSXI010000001.1"/>
</dbReference>
<accession>A0ABD5UKJ4</accession>